<evidence type="ECO:0000313" key="3">
    <source>
        <dbReference type="Proteomes" id="UP000321199"/>
    </source>
</evidence>
<evidence type="ECO:0000313" key="2">
    <source>
        <dbReference type="EMBL" id="QEA13417.1"/>
    </source>
</evidence>
<reference evidence="2 3" key="1">
    <citation type="submission" date="2019-07" db="EMBL/GenBank/DDBJ databases">
        <title>Complete genome sequence of Comamonas sp. NLF 7-7 isolated from livestock.</title>
        <authorList>
            <person name="Kim D.H."/>
            <person name="Kim J.G."/>
        </authorList>
    </citation>
    <scope>NUCLEOTIDE SEQUENCE [LARGE SCALE GENOMIC DNA]</scope>
    <source>
        <strain evidence="2 3">NLF 7-7</strain>
    </source>
</reference>
<dbReference type="GO" id="GO:0016226">
    <property type="term" value="P:iron-sulfur cluster assembly"/>
    <property type="evidence" value="ECO:0007669"/>
    <property type="project" value="InterPro"/>
</dbReference>
<dbReference type="InterPro" id="IPR000361">
    <property type="entry name" value="ATAP_core_dom"/>
</dbReference>
<feature type="domain" description="Core" evidence="1">
    <location>
        <begin position="5"/>
        <end position="104"/>
    </location>
</feature>
<dbReference type="Pfam" id="PF01521">
    <property type="entry name" value="Fe-S_biosyn"/>
    <property type="match status" value="1"/>
</dbReference>
<dbReference type="Gene3D" id="2.60.300.12">
    <property type="entry name" value="HesB-like domain"/>
    <property type="match status" value="1"/>
</dbReference>
<proteinExistence type="predicted"/>
<dbReference type="KEGG" id="cof:FOZ74_10460"/>
<dbReference type="OrthoDB" id="9801228at2"/>
<dbReference type="InterPro" id="IPR016092">
    <property type="entry name" value="ATAP"/>
</dbReference>
<dbReference type="GO" id="GO:0051537">
    <property type="term" value="F:2 iron, 2 sulfur cluster binding"/>
    <property type="evidence" value="ECO:0007669"/>
    <property type="project" value="TreeGrafter"/>
</dbReference>
<dbReference type="AlphaFoldDB" id="A0A5B8RZP6"/>
<keyword evidence="3" id="KW-1185">Reference proteome</keyword>
<protein>
    <submittedName>
        <fullName evidence="2">Iron-sulfur cluster assembly accessory protein</fullName>
    </submittedName>
</protein>
<dbReference type="NCBIfam" id="TIGR00049">
    <property type="entry name" value="iron-sulfur cluster assembly accessory protein"/>
    <property type="match status" value="1"/>
</dbReference>
<dbReference type="Proteomes" id="UP000321199">
    <property type="component" value="Chromosome"/>
</dbReference>
<name>A0A5B8RZP6_9BURK</name>
<dbReference type="EMBL" id="CP042344">
    <property type="protein sequence ID" value="QEA13417.1"/>
    <property type="molecule type" value="Genomic_DNA"/>
</dbReference>
<dbReference type="SUPFAM" id="SSF89360">
    <property type="entry name" value="HesB-like domain"/>
    <property type="match status" value="1"/>
</dbReference>
<dbReference type="RefSeq" id="WP_146913009.1">
    <property type="nucleotide sequence ID" value="NZ_CP042344.1"/>
</dbReference>
<dbReference type="PANTHER" id="PTHR43011:SF1">
    <property type="entry name" value="IRON-SULFUR CLUSTER ASSEMBLY 2 HOMOLOG, MITOCHONDRIAL"/>
    <property type="match status" value="1"/>
</dbReference>
<dbReference type="PANTHER" id="PTHR43011">
    <property type="entry name" value="IRON-SULFUR CLUSTER ASSEMBLY 2 HOMOLOG, MITOCHONDRIAL"/>
    <property type="match status" value="1"/>
</dbReference>
<evidence type="ECO:0000259" key="1">
    <source>
        <dbReference type="Pfam" id="PF01521"/>
    </source>
</evidence>
<organism evidence="2 3">
    <name type="scientific">Comamonas flocculans</name>
    <dbReference type="NCBI Taxonomy" id="2597701"/>
    <lineage>
        <taxon>Bacteria</taxon>
        <taxon>Pseudomonadati</taxon>
        <taxon>Pseudomonadota</taxon>
        <taxon>Betaproteobacteria</taxon>
        <taxon>Burkholderiales</taxon>
        <taxon>Comamonadaceae</taxon>
        <taxon>Comamonas</taxon>
    </lineage>
</organism>
<gene>
    <name evidence="2" type="ORF">FOZ74_10460</name>
</gene>
<dbReference type="InterPro" id="IPR035903">
    <property type="entry name" value="HesB-like_dom_sf"/>
</dbReference>
<dbReference type="GO" id="GO:0005506">
    <property type="term" value="F:iron ion binding"/>
    <property type="evidence" value="ECO:0007669"/>
    <property type="project" value="TreeGrafter"/>
</dbReference>
<dbReference type="GO" id="GO:0051539">
    <property type="term" value="F:4 iron, 4 sulfur cluster binding"/>
    <property type="evidence" value="ECO:0007669"/>
    <property type="project" value="TreeGrafter"/>
</dbReference>
<sequence>MANASIQLTESAAARLAGLIAEKGNAALKLRARVDGCGCAGFQYLFSLDDAVREGDITVSDAGATLVVDALSYPHLVGSQIDCLEGSGGAHFIVVNPNEEVGCEC</sequence>
<accession>A0A5B8RZP6</accession>